<gene>
    <name evidence="12" type="ORF">MARPO_0005s0006</name>
</gene>
<accession>A0A2R6XQE2</accession>
<dbReference type="Gramene" id="Mp1g06030.1">
    <property type="protein sequence ID" value="Mp1g06030.1.cds"/>
    <property type="gene ID" value="Mp1g06030"/>
</dbReference>
<evidence type="ECO:0000256" key="10">
    <source>
        <dbReference type="RuleBase" id="RU004374"/>
    </source>
</evidence>
<dbReference type="PANTHER" id="PTHR11960:SF8">
    <property type="entry name" value="EUKARYOTIC TRANSLATION INITIATION FACTOR 4E1-RELATED"/>
    <property type="match status" value="1"/>
</dbReference>
<comment type="similarity">
    <text evidence="1 10">Belongs to the eukaryotic initiation factor 4E family.</text>
</comment>
<keyword evidence="2 10" id="KW-0396">Initiation factor</keyword>
<dbReference type="SUPFAM" id="SSF55418">
    <property type="entry name" value="eIF4e-like"/>
    <property type="match status" value="1"/>
</dbReference>
<dbReference type="OrthoDB" id="590761at2759"/>
<dbReference type="PANTHER" id="PTHR11960">
    <property type="entry name" value="EUKARYOTIC TRANSLATION INITIATION FACTOR 4E RELATED"/>
    <property type="match status" value="1"/>
</dbReference>
<dbReference type="GO" id="GO:0006417">
    <property type="term" value="P:regulation of translation"/>
    <property type="evidence" value="ECO:0007669"/>
    <property type="project" value="UniProtKB-KW"/>
</dbReference>
<evidence type="ECO:0000313" key="13">
    <source>
        <dbReference type="Proteomes" id="UP000244005"/>
    </source>
</evidence>
<name>A0A2R6XQE2_MARPO</name>
<dbReference type="PROSITE" id="PS00813">
    <property type="entry name" value="IF4E"/>
    <property type="match status" value="1"/>
</dbReference>
<evidence type="ECO:0000256" key="9">
    <source>
        <dbReference type="ARBA" id="ARBA00041713"/>
    </source>
</evidence>
<keyword evidence="4 10" id="KW-0694">RNA-binding</keyword>
<evidence type="ECO:0000256" key="2">
    <source>
        <dbReference type="ARBA" id="ARBA00022540"/>
    </source>
</evidence>
<dbReference type="FunFam" id="3.30.760.10:FF:000003">
    <property type="entry name" value="Eukaryotic translation initiation factor 4E"/>
    <property type="match status" value="1"/>
</dbReference>
<dbReference type="GO" id="GO:0000340">
    <property type="term" value="F:RNA 7-methylguanosine cap binding"/>
    <property type="evidence" value="ECO:0000318"/>
    <property type="project" value="GO_Central"/>
</dbReference>
<dbReference type="InterPro" id="IPR023398">
    <property type="entry name" value="TIF_eIF4e-like"/>
</dbReference>
<keyword evidence="13" id="KW-1185">Reference proteome</keyword>
<feature type="region of interest" description="Disordered" evidence="11">
    <location>
        <begin position="1"/>
        <end position="45"/>
    </location>
</feature>
<dbReference type="AlphaFoldDB" id="A0A2R6XQE2"/>
<dbReference type="OMA" id="VKPRICL"/>
<dbReference type="GO" id="GO:0006413">
    <property type="term" value="P:translational initiation"/>
    <property type="evidence" value="ECO:0000318"/>
    <property type="project" value="GO_Central"/>
</dbReference>
<dbReference type="Gene3D" id="3.30.760.10">
    <property type="entry name" value="RNA Cap, Translation Initiation Factor Eif4e"/>
    <property type="match status" value="1"/>
</dbReference>
<dbReference type="InterPro" id="IPR019770">
    <property type="entry name" value="TIF_eIF_4E_CS"/>
</dbReference>
<evidence type="ECO:0000256" key="8">
    <source>
        <dbReference type="ARBA" id="ARBA00032656"/>
    </source>
</evidence>
<evidence type="ECO:0000256" key="6">
    <source>
        <dbReference type="ARBA" id="ARBA00023157"/>
    </source>
</evidence>
<evidence type="ECO:0000313" key="12">
    <source>
        <dbReference type="EMBL" id="PTQ48325.1"/>
    </source>
</evidence>
<evidence type="ECO:0000256" key="4">
    <source>
        <dbReference type="ARBA" id="ARBA00022884"/>
    </source>
</evidence>
<dbReference type="GO" id="GO:0003743">
    <property type="term" value="F:translation initiation factor activity"/>
    <property type="evidence" value="ECO:0000318"/>
    <property type="project" value="GO_Central"/>
</dbReference>
<evidence type="ECO:0000256" key="11">
    <source>
        <dbReference type="SAM" id="MobiDB-lite"/>
    </source>
</evidence>
<dbReference type="Pfam" id="PF01652">
    <property type="entry name" value="IF4E"/>
    <property type="match status" value="1"/>
</dbReference>
<evidence type="ECO:0000256" key="1">
    <source>
        <dbReference type="ARBA" id="ARBA00009860"/>
    </source>
</evidence>
<dbReference type="GO" id="GO:0016281">
    <property type="term" value="C:eukaryotic translation initiation factor 4F complex"/>
    <property type="evidence" value="ECO:0000318"/>
    <property type="project" value="GO_Central"/>
</dbReference>
<keyword evidence="6" id="KW-1015">Disulfide bond</keyword>
<evidence type="ECO:0000256" key="5">
    <source>
        <dbReference type="ARBA" id="ARBA00022917"/>
    </source>
</evidence>
<sequence length="227" mass="25583">MADVEKPSPVAEPAASVDMEKQELEEGEIVSTEPTTPAPEHSLENKHPLEHGWTFWFDNPNGKSKQATWGSSLRPVYTFKTVEDFWCLYNNVLQPSHLIAGADFHCFKDGIEPKWEDPRCAQGGKWSTSTPRGNNNKATLDQFWLHTLLAMIGEQFDEYDEVCGAVVSVRTRQDKIALWTKTASNEAAQTSIGKQWKSVLDISDKIGYLVHEDARRLDKGAKNKYTV</sequence>
<evidence type="ECO:0000256" key="7">
    <source>
        <dbReference type="ARBA" id="ARBA00030245"/>
    </source>
</evidence>
<protein>
    <recommendedName>
        <fullName evidence="8">eIF-4F 25 kDa subunit</fullName>
    </recommendedName>
    <alternativeName>
        <fullName evidence="9">eIF-4F p26 subunit</fullName>
    </alternativeName>
    <alternativeName>
        <fullName evidence="7">mRNA cap-binding protein</fullName>
    </alternativeName>
</protein>
<reference evidence="13" key="1">
    <citation type="journal article" date="2017" name="Cell">
        <title>Insights into land plant evolution garnered from the Marchantia polymorpha genome.</title>
        <authorList>
            <person name="Bowman J.L."/>
            <person name="Kohchi T."/>
            <person name="Yamato K.T."/>
            <person name="Jenkins J."/>
            <person name="Shu S."/>
            <person name="Ishizaki K."/>
            <person name="Yamaoka S."/>
            <person name="Nishihama R."/>
            <person name="Nakamura Y."/>
            <person name="Berger F."/>
            <person name="Adam C."/>
            <person name="Aki S.S."/>
            <person name="Althoff F."/>
            <person name="Araki T."/>
            <person name="Arteaga-Vazquez M.A."/>
            <person name="Balasubrmanian S."/>
            <person name="Barry K."/>
            <person name="Bauer D."/>
            <person name="Boehm C.R."/>
            <person name="Briginshaw L."/>
            <person name="Caballero-Perez J."/>
            <person name="Catarino B."/>
            <person name="Chen F."/>
            <person name="Chiyoda S."/>
            <person name="Chovatia M."/>
            <person name="Davies K.M."/>
            <person name="Delmans M."/>
            <person name="Demura T."/>
            <person name="Dierschke T."/>
            <person name="Dolan L."/>
            <person name="Dorantes-Acosta A.E."/>
            <person name="Eklund D.M."/>
            <person name="Florent S.N."/>
            <person name="Flores-Sandoval E."/>
            <person name="Fujiyama A."/>
            <person name="Fukuzawa H."/>
            <person name="Galik B."/>
            <person name="Grimanelli D."/>
            <person name="Grimwood J."/>
            <person name="Grossniklaus U."/>
            <person name="Hamada T."/>
            <person name="Haseloff J."/>
            <person name="Hetherington A.J."/>
            <person name="Higo A."/>
            <person name="Hirakawa Y."/>
            <person name="Hundley H.N."/>
            <person name="Ikeda Y."/>
            <person name="Inoue K."/>
            <person name="Inoue S.I."/>
            <person name="Ishida S."/>
            <person name="Jia Q."/>
            <person name="Kakita M."/>
            <person name="Kanazawa T."/>
            <person name="Kawai Y."/>
            <person name="Kawashima T."/>
            <person name="Kennedy M."/>
            <person name="Kinose K."/>
            <person name="Kinoshita T."/>
            <person name="Kohara Y."/>
            <person name="Koide E."/>
            <person name="Komatsu K."/>
            <person name="Kopischke S."/>
            <person name="Kubo M."/>
            <person name="Kyozuka J."/>
            <person name="Lagercrantz U."/>
            <person name="Lin S.S."/>
            <person name="Lindquist E."/>
            <person name="Lipzen A.M."/>
            <person name="Lu C.W."/>
            <person name="De Luna E."/>
            <person name="Martienssen R.A."/>
            <person name="Minamino N."/>
            <person name="Mizutani M."/>
            <person name="Mizutani M."/>
            <person name="Mochizuki N."/>
            <person name="Monte I."/>
            <person name="Mosher R."/>
            <person name="Nagasaki H."/>
            <person name="Nakagami H."/>
            <person name="Naramoto S."/>
            <person name="Nishitani K."/>
            <person name="Ohtani M."/>
            <person name="Okamoto T."/>
            <person name="Okumura M."/>
            <person name="Phillips J."/>
            <person name="Pollak B."/>
            <person name="Reinders A."/>
            <person name="Rovekamp M."/>
            <person name="Sano R."/>
            <person name="Sawa S."/>
            <person name="Schmid M.W."/>
            <person name="Shirakawa M."/>
            <person name="Solano R."/>
            <person name="Spunde A."/>
            <person name="Suetsugu N."/>
            <person name="Sugano S."/>
            <person name="Sugiyama A."/>
            <person name="Sun R."/>
            <person name="Suzuki Y."/>
            <person name="Takenaka M."/>
            <person name="Takezawa D."/>
            <person name="Tomogane H."/>
            <person name="Tsuzuki M."/>
            <person name="Ueda T."/>
            <person name="Umeda M."/>
            <person name="Ward J.M."/>
            <person name="Watanabe Y."/>
            <person name="Yazaki K."/>
            <person name="Yokoyama R."/>
            <person name="Yoshitake Y."/>
            <person name="Yotsui I."/>
            <person name="Zachgo S."/>
            <person name="Schmutz J."/>
        </authorList>
    </citation>
    <scope>NUCLEOTIDE SEQUENCE [LARGE SCALE GENOMIC DNA]</scope>
    <source>
        <strain evidence="13">Tak-1</strain>
    </source>
</reference>
<keyword evidence="5 10" id="KW-0648">Protein biosynthesis</keyword>
<dbReference type="InterPro" id="IPR001040">
    <property type="entry name" value="TIF_eIF_4E"/>
</dbReference>
<keyword evidence="3" id="KW-0810">Translation regulation</keyword>
<dbReference type="EMBL" id="KZ772677">
    <property type="protein sequence ID" value="PTQ48325.1"/>
    <property type="molecule type" value="Genomic_DNA"/>
</dbReference>
<proteinExistence type="inferred from homology"/>
<dbReference type="Proteomes" id="UP000244005">
    <property type="component" value="Unassembled WGS sequence"/>
</dbReference>
<organism evidence="12 13">
    <name type="scientific">Marchantia polymorpha</name>
    <name type="common">Common liverwort</name>
    <name type="synonym">Marchantia aquatica</name>
    <dbReference type="NCBI Taxonomy" id="3197"/>
    <lineage>
        <taxon>Eukaryota</taxon>
        <taxon>Viridiplantae</taxon>
        <taxon>Streptophyta</taxon>
        <taxon>Embryophyta</taxon>
        <taxon>Marchantiophyta</taxon>
        <taxon>Marchantiopsida</taxon>
        <taxon>Marchantiidae</taxon>
        <taxon>Marchantiales</taxon>
        <taxon>Marchantiaceae</taxon>
        <taxon>Marchantia</taxon>
    </lineage>
</organism>
<evidence type="ECO:0000256" key="3">
    <source>
        <dbReference type="ARBA" id="ARBA00022845"/>
    </source>
</evidence>